<gene>
    <name evidence="1" type="ORF">ATO12_18925</name>
</gene>
<accession>A0A023BSY3</accession>
<dbReference type="STRING" id="1317122.ATO12_18925"/>
<dbReference type="InterPro" id="IPR007152">
    <property type="entry name" value="DUF354"/>
</dbReference>
<evidence type="ECO:0008006" key="3">
    <source>
        <dbReference type="Google" id="ProtNLM"/>
    </source>
</evidence>
<keyword evidence="2" id="KW-1185">Reference proteome</keyword>
<dbReference type="PIRSF" id="PIRSF005357">
    <property type="entry name" value="UCP005357"/>
    <property type="match status" value="1"/>
</dbReference>
<dbReference type="SUPFAM" id="SSF53756">
    <property type="entry name" value="UDP-Glycosyltransferase/glycogen phosphorylase"/>
    <property type="match status" value="1"/>
</dbReference>
<dbReference type="Proteomes" id="UP000023541">
    <property type="component" value="Unassembled WGS sequence"/>
</dbReference>
<sequence length="355" mass="40913">MKILIDIGHPGHVHLFKNFALEMQKRGHEFLFTCREKEFEIELLKASGLRFISFGKKYNTTIGKIFGLLKFDIMEILHGLKFRPDILMSHGSPYAAHASVVLGKPHISMEDTGNMEQVRLYLPFTNSVLTSNAFHKELGDRQIWYDGYHELAYLHPNRFVADPGIYDVLKINPDAKYVILRFVSWNASHDVNQSGLSIQEKRELIDYLEKKYTVFISSEGKLPDEFKKYQIRIPPEEMHNVLAYACMFIGEGATMASECAVLGTPALYINSIMAGTIREQEKYGLLFSFKNGEGVLSKIKELDEIPDLKEVFKKRLEKLLKDKIDVTSFMVWFVENYPQSKKAIIDNPKIQLEYK</sequence>
<dbReference type="AlphaFoldDB" id="A0A023BSY3"/>
<evidence type="ECO:0000313" key="2">
    <source>
        <dbReference type="Proteomes" id="UP000023541"/>
    </source>
</evidence>
<organism evidence="1 2">
    <name type="scientific">Aquimarina atlantica</name>
    <dbReference type="NCBI Taxonomy" id="1317122"/>
    <lineage>
        <taxon>Bacteria</taxon>
        <taxon>Pseudomonadati</taxon>
        <taxon>Bacteroidota</taxon>
        <taxon>Flavobacteriia</taxon>
        <taxon>Flavobacteriales</taxon>
        <taxon>Flavobacteriaceae</taxon>
        <taxon>Aquimarina</taxon>
    </lineage>
</organism>
<evidence type="ECO:0000313" key="1">
    <source>
        <dbReference type="EMBL" id="EZH73085.1"/>
    </source>
</evidence>
<reference evidence="1 2" key="1">
    <citation type="submission" date="2014-04" db="EMBL/GenBank/DDBJ databases">
        <title>Aquimarina sp. 22II-S11-z7 Genome Sequencing.</title>
        <authorList>
            <person name="Lai Q."/>
        </authorList>
    </citation>
    <scope>NUCLEOTIDE SEQUENCE [LARGE SCALE GENOMIC DNA]</scope>
    <source>
        <strain evidence="1 2">22II-S11-z7</strain>
    </source>
</reference>
<dbReference type="EMBL" id="AQRA01000006">
    <property type="protein sequence ID" value="EZH73085.1"/>
    <property type="molecule type" value="Genomic_DNA"/>
</dbReference>
<dbReference type="OrthoDB" id="7058268at2"/>
<name>A0A023BSY3_9FLAO</name>
<dbReference type="Pfam" id="PF04007">
    <property type="entry name" value="DUF354"/>
    <property type="match status" value="1"/>
</dbReference>
<dbReference type="PANTHER" id="PTHR39662:SF1">
    <property type="entry name" value="DUF354 DOMAIN-CONTAINING PROTEIN"/>
    <property type="match status" value="1"/>
</dbReference>
<dbReference type="eggNOG" id="COG1817">
    <property type="taxonomic scope" value="Bacteria"/>
</dbReference>
<comment type="caution">
    <text evidence="1">The sequence shown here is derived from an EMBL/GenBank/DDBJ whole genome shotgun (WGS) entry which is preliminary data.</text>
</comment>
<proteinExistence type="predicted"/>
<dbReference type="RefSeq" id="WP_034242849.1">
    <property type="nucleotide sequence ID" value="NZ_AQRA01000006.1"/>
</dbReference>
<dbReference type="PANTHER" id="PTHR39662">
    <property type="entry name" value="DUF354 DOMAIN-CONTAINING PROTEIN-RELATED"/>
    <property type="match status" value="1"/>
</dbReference>
<protein>
    <recommendedName>
        <fullName evidence="3">DUF354 domain-containing protein</fullName>
    </recommendedName>
</protein>